<feature type="region of interest" description="Disordered" evidence="7">
    <location>
        <begin position="1"/>
        <end position="37"/>
    </location>
</feature>
<protein>
    <recommendedName>
        <fullName evidence="2 6">Autophagy-related protein 17</fullName>
    </recommendedName>
</protein>
<keyword evidence="5" id="KW-0472">Membrane</keyword>
<comment type="similarity">
    <text evidence="1 6">Belongs to the ATG17 family.</text>
</comment>
<evidence type="ECO:0000313" key="9">
    <source>
        <dbReference type="EMBL" id="KAL1858114.1"/>
    </source>
</evidence>
<evidence type="ECO:0000256" key="7">
    <source>
        <dbReference type="SAM" id="MobiDB-lite"/>
    </source>
</evidence>
<evidence type="ECO:0000256" key="1">
    <source>
        <dbReference type="ARBA" id="ARBA00006259"/>
    </source>
</evidence>
<keyword evidence="10" id="KW-1185">Reference proteome</keyword>
<keyword evidence="4 6" id="KW-0072">Autophagy</keyword>
<organism evidence="9 10">
    <name type="scientific">Diaporthe australafricana</name>
    <dbReference type="NCBI Taxonomy" id="127596"/>
    <lineage>
        <taxon>Eukaryota</taxon>
        <taxon>Fungi</taxon>
        <taxon>Dikarya</taxon>
        <taxon>Ascomycota</taxon>
        <taxon>Pezizomycotina</taxon>
        <taxon>Sordariomycetes</taxon>
        <taxon>Sordariomycetidae</taxon>
        <taxon>Diaporthales</taxon>
        <taxon>Diaporthaceae</taxon>
        <taxon>Diaporthe</taxon>
    </lineage>
</organism>
<comment type="function">
    <text evidence="6">Autophagy-specific protein that functions in response to autophagy-inducing signals as a scaffold to recruit other ATG proteins to organize preautophagosomal structure (PAS) formation. Modulates the timing and magnitude of the autophagy response, such as the size of the sequestering vesicles. Plays particularly a role in pexophagy and nucleophagy.</text>
</comment>
<dbReference type="Proteomes" id="UP001583177">
    <property type="component" value="Unassembled WGS sequence"/>
</dbReference>
<name>A0ABR3WC39_9PEZI</name>
<feature type="compositionally biased region" description="Low complexity" evidence="7">
    <location>
        <begin position="1"/>
        <end position="13"/>
    </location>
</feature>
<comment type="caution">
    <text evidence="9">The sequence shown here is derived from an EMBL/GenBank/DDBJ whole genome shotgun (WGS) entry which is preliminary data.</text>
</comment>
<comment type="subcellular location">
    <subcellularLocation>
        <location evidence="6">Cytoplasm</location>
    </subcellularLocation>
    <subcellularLocation>
        <location evidence="6">Preautophagosomal structure membrane</location>
        <topology evidence="6">Peripheral membrane protein</topology>
    </subcellularLocation>
</comment>
<accession>A0ABR3WC39</accession>
<evidence type="ECO:0000256" key="2">
    <source>
        <dbReference type="ARBA" id="ARBA00013806"/>
    </source>
</evidence>
<dbReference type="EMBL" id="JAWRVE010000108">
    <property type="protein sequence ID" value="KAL1858114.1"/>
    <property type="molecule type" value="Genomic_DNA"/>
</dbReference>
<dbReference type="PANTHER" id="PTHR28005">
    <property type="entry name" value="AUTOPHAGY-RELATED PROTEIN 17"/>
    <property type="match status" value="1"/>
</dbReference>
<reference evidence="9 10" key="1">
    <citation type="journal article" date="2024" name="IMA Fungus">
        <title>IMA Genome - F19 : A genome assembly and annotation guide to empower mycologists, including annotated draft genome sequences of Ceratocystis pirilliformis, Diaporthe australafricana, Fusarium ophioides, Paecilomyces lecythidis, and Sporothrix stenoceras.</title>
        <authorList>
            <person name="Aylward J."/>
            <person name="Wilson A.M."/>
            <person name="Visagie C.M."/>
            <person name="Spraker J."/>
            <person name="Barnes I."/>
            <person name="Buitendag C."/>
            <person name="Ceriani C."/>
            <person name="Del Mar Angel L."/>
            <person name="du Plessis D."/>
            <person name="Fuchs T."/>
            <person name="Gasser K."/>
            <person name="Kramer D."/>
            <person name="Li W."/>
            <person name="Munsamy K."/>
            <person name="Piso A."/>
            <person name="Price J.L."/>
            <person name="Sonnekus B."/>
            <person name="Thomas C."/>
            <person name="van der Nest A."/>
            <person name="van Dijk A."/>
            <person name="van Heerden A."/>
            <person name="van Vuuren N."/>
            <person name="Yilmaz N."/>
            <person name="Duong T.A."/>
            <person name="van der Merwe N.A."/>
            <person name="Wingfield M.J."/>
            <person name="Wingfield B.D."/>
        </authorList>
    </citation>
    <scope>NUCLEOTIDE SEQUENCE [LARGE SCALE GENOMIC DNA]</scope>
    <source>
        <strain evidence="9 10">CMW 18300</strain>
    </source>
</reference>
<feature type="domain" description="Autophagy protein ATG17-like" evidence="8">
    <location>
        <begin position="55"/>
        <end position="462"/>
    </location>
</feature>
<feature type="compositionally biased region" description="Basic and acidic residues" evidence="7">
    <location>
        <begin position="492"/>
        <end position="516"/>
    </location>
</feature>
<dbReference type="PANTHER" id="PTHR28005:SF1">
    <property type="entry name" value="AUTOPHAGY-RELATED PROTEIN 17"/>
    <property type="match status" value="1"/>
</dbReference>
<feature type="compositionally biased region" description="Polar residues" evidence="7">
    <location>
        <begin position="25"/>
        <end position="37"/>
    </location>
</feature>
<feature type="compositionally biased region" description="Low complexity" evidence="7">
    <location>
        <begin position="208"/>
        <end position="223"/>
    </location>
</feature>
<dbReference type="InterPro" id="IPR045326">
    <property type="entry name" value="ATG17-like_dom"/>
</dbReference>
<proteinExistence type="inferred from homology"/>
<feature type="region of interest" description="Disordered" evidence="7">
    <location>
        <begin position="208"/>
        <end position="228"/>
    </location>
</feature>
<gene>
    <name evidence="9" type="ORF">Daus18300_010115</name>
</gene>
<evidence type="ECO:0000259" key="8">
    <source>
        <dbReference type="Pfam" id="PF04108"/>
    </source>
</evidence>
<evidence type="ECO:0000256" key="5">
    <source>
        <dbReference type="ARBA" id="ARBA00023136"/>
    </source>
</evidence>
<keyword evidence="3 6" id="KW-0963">Cytoplasm</keyword>
<evidence type="ECO:0000313" key="10">
    <source>
        <dbReference type="Proteomes" id="UP001583177"/>
    </source>
</evidence>
<evidence type="ECO:0000256" key="6">
    <source>
        <dbReference type="RuleBase" id="RU368080"/>
    </source>
</evidence>
<feature type="region of interest" description="Disordered" evidence="7">
    <location>
        <begin position="489"/>
        <end position="526"/>
    </location>
</feature>
<dbReference type="InterPro" id="IPR007240">
    <property type="entry name" value="Atg17"/>
</dbReference>
<evidence type="ECO:0000256" key="4">
    <source>
        <dbReference type="ARBA" id="ARBA00023006"/>
    </source>
</evidence>
<sequence>MAASSTSSSPANSRHGSSLHGATGQDGQPDQDVSPNASSVPVEVLVEYLLAAKRSLSSMTLVLRANDLSTHARQLHEESVILRAQTTFLNKGITEQRRLLNKVRRSMIRTYDAGKKDFKHIIKTLDVANGKLESTMDMLRKTTVDAVFRPEGEEPKNLLDFVDEKQVHGMREALKASIAELQATQTSFDGDLFRFDNDLRAIAKILNSSASPTPSKSPADSASQHPPNAPIFNLLATLTDHSHTMAEHLSSLTNHFDMCVTAVRITEGGTALARRKAAEDSGGTDAVSISGVIAEQEANVEDLDAEEKAEIVQVVMQDAPEVDEVVADLNAEMQQMDVEFALLKDQADQVRSGYTAVTQAFQVLEDIGSRLAGYIAAETEFSERWEAEKQGIAARLGEMETLRDFYEGYSSAYDSLILEVERRRAVEEKIRAVWRKAKEQVDRLVESDWHDREAFRSEVGEYVPTDLWVGMSGPLRRWEVVRAGALDDDEEATRQRGDEVPRGDDGAAEDMPRQEDGSAVTLSREVVDAARERIRTGVSGGT</sequence>
<dbReference type="Pfam" id="PF04108">
    <property type="entry name" value="ATG17_like"/>
    <property type="match status" value="1"/>
</dbReference>
<evidence type="ECO:0000256" key="3">
    <source>
        <dbReference type="ARBA" id="ARBA00022490"/>
    </source>
</evidence>